<gene>
    <name evidence="2" type="ORF">DEJ49_04075</name>
</gene>
<proteinExistence type="predicted"/>
<evidence type="ECO:0000313" key="3">
    <source>
        <dbReference type="Proteomes" id="UP000324015"/>
    </source>
</evidence>
<name>A0A5P2CDA2_STRVZ</name>
<evidence type="ECO:0000313" key="2">
    <source>
        <dbReference type="EMBL" id="QES40267.1"/>
    </source>
</evidence>
<protein>
    <submittedName>
        <fullName evidence="2">Uncharacterized protein</fullName>
    </submittedName>
</protein>
<dbReference type="EMBL" id="CP029191">
    <property type="protein sequence ID" value="QES40267.1"/>
    <property type="molecule type" value="Genomic_DNA"/>
</dbReference>
<evidence type="ECO:0000256" key="1">
    <source>
        <dbReference type="SAM" id="MobiDB-lite"/>
    </source>
</evidence>
<accession>A0A5P2CDA2</accession>
<dbReference type="Proteomes" id="UP000324015">
    <property type="component" value="Chromosome"/>
</dbReference>
<feature type="compositionally biased region" description="Pro residues" evidence="1">
    <location>
        <begin position="1"/>
        <end position="12"/>
    </location>
</feature>
<sequence length="211" mass="22966">MPDPYAKTPPQPGGSGPVSSGPGHGPGPGPVPTAELLERLRRMPLFRQLVPMEAGIGWPVPLRLSRRSGAPRICLRLPLFGMHALSDGGAELFPPFATVTLDRATGRPMEYVDLRLTRPWPPPDDTRPVGVFPHKALDGTVGDYRAARRELLGLYDDLCESLAARTPFARGARFTALLRTLLEPGLEPYYRALGPDFFTHFLGRAEDPGAP</sequence>
<feature type="region of interest" description="Disordered" evidence="1">
    <location>
        <begin position="1"/>
        <end position="33"/>
    </location>
</feature>
<dbReference type="RefSeq" id="WP_150182472.1">
    <property type="nucleotide sequence ID" value="NZ_CP029191.1"/>
</dbReference>
<reference evidence="2 3" key="1">
    <citation type="submission" date="2018-05" db="EMBL/GenBank/DDBJ databases">
        <title>Streptomyces venezuelae.</title>
        <authorList>
            <person name="Kim W."/>
            <person name="Lee N."/>
            <person name="Cho B.-K."/>
        </authorList>
    </citation>
    <scope>NUCLEOTIDE SEQUENCE [LARGE SCALE GENOMIC DNA]</scope>
    <source>
        <strain evidence="2 3">ATCC 14585</strain>
    </source>
</reference>
<dbReference type="AlphaFoldDB" id="A0A5P2CDA2"/>
<organism evidence="2 3">
    <name type="scientific">Streptomyces venezuelae</name>
    <dbReference type="NCBI Taxonomy" id="54571"/>
    <lineage>
        <taxon>Bacteria</taxon>
        <taxon>Bacillati</taxon>
        <taxon>Actinomycetota</taxon>
        <taxon>Actinomycetes</taxon>
        <taxon>Kitasatosporales</taxon>
        <taxon>Streptomycetaceae</taxon>
        <taxon>Streptomyces</taxon>
    </lineage>
</organism>